<evidence type="ECO:0000256" key="2">
    <source>
        <dbReference type="ARBA" id="ARBA00023015"/>
    </source>
</evidence>
<organism evidence="8 9">
    <name type="scientific">Cucurbita maxima</name>
    <name type="common">Pumpkin</name>
    <name type="synonym">Winter squash</name>
    <dbReference type="NCBI Taxonomy" id="3661"/>
    <lineage>
        <taxon>Eukaryota</taxon>
        <taxon>Viridiplantae</taxon>
        <taxon>Streptophyta</taxon>
        <taxon>Embryophyta</taxon>
        <taxon>Tracheophyta</taxon>
        <taxon>Spermatophyta</taxon>
        <taxon>Magnoliopsida</taxon>
        <taxon>eudicotyledons</taxon>
        <taxon>Gunneridae</taxon>
        <taxon>Pentapetalae</taxon>
        <taxon>rosids</taxon>
        <taxon>fabids</taxon>
        <taxon>Cucurbitales</taxon>
        <taxon>Cucurbitaceae</taxon>
        <taxon>Cucurbiteae</taxon>
        <taxon>Cucurbita</taxon>
    </lineage>
</organism>
<evidence type="ECO:0000256" key="4">
    <source>
        <dbReference type="ARBA" id="ARBA00023163"/>
    </source>
</evidence>
<reference evidence="9" key="1">
    <citation type="submission" date="2025-08" db="UniProtKB">
        <authorList>
            <consortium name="RefSeq"/>
        </authorList>
    </citation>
    <scope>IDENTIFICATION</scope>
    <source>
        <tissue evidence="9">Young leaves</tissue>
    </source>
</reference>
<dbReference type="Gene3D" id="3.30.730.10">
    <property type="entry name" value="AP2/ERF domain"/>
    <property type="match status" value="1"/>
</dbReference>
<evidence type="ECO:0000256" key="6">
    <source>
        <dbReference type="SAM" id="MobiDB-lite"/>
    </source>
</evidence>
<dbReference type="InterPro" id="IPR001471">
    <property type="entry name" value="AP2/ERF_dom"/>
</dbReference>
<dbReference type="InterPro" id="IPR036955">
    <property type="entry name" value="AP2/ERF_dom_sf"/>
</dbReference>
<sequence>MEVQTFLCRKPTSESPENTAGSRIVRISMIDPEATDSSSSDEEGASFTRRRVKRYIREITIGTLPIGGGGRKMITKKKKNKKTAMGNVKKFRGVRRRPWGKWAAEIRDPGRRVRMWLGTYDTAEDAAMVYNRAAEKLRESAAPTNFLTPLPLTEPAVKPSSPTNLSSPTSVLQYRTHSTDFSPPFQTAATGGAAEEFPAVDFPFFDDIFKSILFEPPLVLEYQTSVIQKTPRIGYDSSGGGDDGDPVSAVRGEDHDYFEEILMGSDPLVVL</sequence>
<dbReference type="SMART" id="SM00380">
    <property type="entry name" value="AP2"/>
    <property type="match status" value="1"/>
</dbReference>
<evidence type="ECO:0000256" key="3">
    <source>
        <dbReference type="ARBA" id="ARBA00023125"/>
    </source>
</evidence>
<accession>A0A6J1K7P0</accession>
<dbReference type="CDD" id="cd00018">
    <property type="entry name" value="AP2"/>
    <property type="match status" value="1"/>
</dbReference>
<dbReference type="SUPFAM" id="SSF54171">
    <property type="entry name" value="DNA-binding domain"/>
    <property type="match status" value="1"/>
</dbReference>
<dbReference type="RefSeq" id="XP_022995348.1">
    <property type="nucleotide sequence ID" value="XM_023139580.1"/>
</dbReference>
<dbReference type="PANTHER" id="PTHR31194:SF140">
    <property type="entry name" value="ETHYLENE-RESPONSIVE TRANSCRIPTION FACTOR CRF2"/>
    <property type="match status" value="1"/>
</dbReference>
<dbReference type="OrthoDB" id="610645at2759"/>
<dbReference type="PRINTS" id="PR00367">
    <property type="entry name" value="ETHRSPELEMNT"/>
</dbReference>
<dbReference type="PROSITE" id="PS51032">
    <property type="entry name" value="AP2_ERF"/>
    <property type="match status" value="1"/>
</dbReference>
<proteinExistence type="predicted"/>
<evidence type="ECO:0000313" key="8">
    <source>
        <dbReference type="Proteomes" id="UP000504608"/>
    </source>
</evidence>
<evidence type="ECO:0000256" key="1">
    <source>
        <dbReference type="ARBA" id="ARBA00004123"/>
    </source>
</evidence>
<gene>
    <name evidence="9" type="primary">LOC111490922</name>
</gene>
<keyword evidence="3" id="KW-0238">DNA-binding</keyword>
<keyword evidence="2" id="KW-0805">Transcription regulation</keyword>
<keyword evidence="4" id="KW-0804">Transcription</keyword>
<name>A0A6J1K7P0_CUCMA</name>
<dbReference type="InterPro" id="IPR016177">
    <property type="entry name" value="DNA-bd_dom_sf"/>
</dbReference>
<dbReference type="FunFam" id="3.30.730.10:FF:000001">
    <property type="entry name" value="Ethylene-responsive transcription factor 2"/>
    <property type="match status" value="1"/>
</dbReference>
<dbReference type="GO" id="GO:0003700">
    <property type="term" value="F:DNA-binding transcription factor activity"/>
    <property type="evidence" value="ECO:0007669"/>
    <property type="project" value="InterPro"/>
</dbReference>
<dbReference type="GeneID" id="111490922"/>
<protein>
    <submittedName>
        <fullName evidence="9">Ethylene-responsive transcription factor CRF2-like</fullName>
    </submittedName>
</protein>
<feature type="domain" description="AP2/ERF" evidence="7">
    <location>
        <begin position="90"/>
        <end position="147"/>
    </location>
</feature>
<dbReference type="KEGG" id="cmax:111490922"/>
<dbReference type="PANTHER" id="PTHR31194">
    <property type="entry name" value="SHN SHINE , DNA BINDING / TRANSCRIPTION FACTOR"/>
    <property type="match status" value="1"/>
</dbReference>
<dbReference type="AlphaFoldDB" id="A0A6J1K7P0"/>
<dbReference type="Pfam" id="PF00847">
    <property type="entry name" value="AP2"/>
    <property type="match status" value="1"/>
</dbReference>
<evidence type="ECO:0000259" key="7">
    <source>
        <dbReference type="PROSITE" id="PS51032"/>
    </source>
</evidence>
<dbReference type="InterPro" id="IPR050913">
    <property type="entry name" value="AP2/ERF_ERF"/>
</dbReference>
<comment type="subcellular location">
    <subcellularLocation>
        <location evidence="1">Nucleus</location>
    </subcellularLocation>
</comment>
<evidence type="ECO:0000256" key="5">
    <source>
        <dbReference type="ARBA" id="ARBA00023242"/>
    </source>
</evidence>
<dbReference type="Proteomes" id="UP000504608">
    <property type="component" value="Unplaced"/>
</dbReference>
<keyword evidence="8" id="KW-1185">Reference proteome</keyword>
<dbReference type="GO" id="GO:0003677">
    <property type="term" value="F:DNA binding"/>
    <property type="evidence" value="ECO:0007669"/>
    <property type="project" value="UniProtKB-KW"/>
</dbReference>
<dbReference type="GO" id="GO:0005634">
    <property type="term" value="C:nucleus"/>
    <property type="evidence" value="ECO:0007669"/>
    <property type="project" value="UniProtKB-SubCell"/>
</dbReference>
<evidence type="ECO:0000313" key="9">
    <source>
        <dbReference type="RefSeq" id="XP_022995348.1"/>
    </source>
</evidence>
<feature type="region of interest" description="Disordered" evidence="6">
    <location>
        <begin position="1"/>
        <end position="22"/>
    </location>
</feature>
<keyword evidence="5" id="KW-0539">Nucleus</keyword>